<accession>A0AAD2WBI0</accession>
<protein>
    <submittedName>
        <fullName evidence="2">Uncharacterized protein</fullName>
    </submittedName>
</protein>
<proteinExistence type="predicted"/>
<name>A0AAD2WBI0_PSEPU</name>
<dbReference type="Proteomes" id="UP000013237">
    <property type="component" value="Unassembled WGS sequence"/>
</dbReference>
<evidence type="ECO:0000313" key="2">
    <source>
        <dbReference type="EMBL" id="ENY77769.1"/>
    </source>
</evidence>
<gene>
    <name evidence="2" type="ORF">C206_10555</name>
</gene>
<keyword evidence="1" id="KW-0812">Transmembrane</keyword>
<comment type="caution">
    <text evidence="2">The sequence shown here is derived from an EMBL/GenBank/DDBJ whole genome shotgun (WGS) entry which is preliminary data.</text>
</comment>
<evidence type="ECO:0000313" key="3">
    <source>
        <dbReference type="Proteomes" id="UP000013237"/>
    </source>
</evidence>
<feature type="transmembrane region" description="Helical" evidence="1">
    <location>
        <begin position="63"/>
        <end position="85"/>
    </location>
</feature>
<reference evidence="2 3" key="1">
    <citation type="submission" date="2013-02" db="EMBL/GenBank/DDBJ databases">
        <title>Insights into the proteome of triclosan-resistant Pseudomonas putida TRO1, isolated from activated sludge.</title>
        <authorList>
            <person name="Lolas I.B."/>
            <person name="Almeida B."/>
            <person name="Starnawski P.M."/>
            <person name="Soenderkaer M."/>
            <person name="Nielsen K.L."/>
            <person name="Nielsen J.L."/>
        </authorList>
    </citation>
    <scope>NUCLEOTIDE SEQUENCE [LARGE SCALE GENOMIC DNA]</scope>
    <source>
        <strain evidence="2 3">TRO1</strain>
    </source>
</reference>
<evidence type="ECO:0000256" key="1">
    <source>
        <dbReference type="SAM" id="Phobius"/>
    </source>
</evidence>
<keyword evidence="1" id="KW-1133">Transmembrane helix</keyword>
<organism evidence="2 3">
    <name type="scientific">Pseudomonas putida TRO1</name>
    <dbReference type="NCBI Taxonomy" id="1227924"/>
    <lineage>
        <taxon>Bacteria</taxon>
        <taxon>Pseudomonadati</taxon>
        <taxon>Pseudomonadota</taxon>
        <taxon>Gammaproteobacteria</taxon>
        <taxon>Pseudomonadales</taxon>
        <taxon>Pseudomonadaceae</taxon>
        <taxon>Pseudomonas</taxon>
    </lineage>
</organism>
<keyword evidence="1" id="KW-0472">Membrane</keyword>
<dbReference type="AlphaFoldDB" id="A0AAD2WBI0"/>
<dbReference type="EMBL" id="APBQ01000061">
    <property type="protein sequence ID" value="ENY77769.1"/>
    <property type="molecule type" value="Genomic_DNA"/>
</dbReference>
<sequence length="761" mass="86348">MTILSSTKYISRYPVLMLSGEVVDLLSRAPTHISGGMDVLVKVFECFCHVINFRVTRESMSSLLFNQAVVLAFFGALSGTDLVIMSDTNRNRLARKFLDFLDFALTEGIDVTTYDWSGKLLKDNREKWIEAKKDIDPRREIYWSGWSVRSRKGKVVYLDVSRLWHSHGHEFVTNFHERIEMYALKNASANIPLLNCFANFIAGAARLWPVETFANPYRLPVLFESFMIDFFQKVSNKSSDIKCATIRWRNFVCAVEDVFITPGIWATPYVGALPRPKAGVASGSRKNIKQDADGNLYVDNLLTDVPLHISDEEAFKLLFKTIEQDIFDCETWAWRQVWQLRRAQLQRISLAKVGVVLSERARNGKSPSIEELGIENICATFEAEGFCAGDRTSDNRYGNNLKTIARLIGLPTVRSLFPFQCLLVIADPKITESFLGDLDLYNSQGQQSGFVKLDGGYYLIGYKDRKGKSLSQQKIKLDARSAVLVRQVIEITEPLRIFLKKSGNPAWRKLFLTSGHGFTVPKKASTQPWTADHVREGRTPASDLVREFSECIVAPLERIKKLISKLSLKRLRDSCGVQVYLRTRSAEAMANALGHTKYRPDLLSSYLPTEILDFFNERWIRVFQRTVVCWALDSEAKVFHQKIGFSSVEEFDVFMLRNALGELPSSLTDPSGARNRVLSPDKLHIAVNVEILTDLISLKMGVDQLPNVSEAHGLALYWSKFSDLLTMHIDSGYDPELKRYLRSARELARPWTKELIANVAS</sequence>